<dbReference type="EMBL" id="JBGBPQ010000026">
    <property type="protein sequence ID" value="KAL1498865.1"/>
    <property type="molecule type" value="Genomic_DNA"/>
</dbReference>
<evidence type="ECO:0008006" key="3">
    <source>
        <dbReference type="Google" id="ProtNLM"/>
    </source>
</evidence>
<name>A0AB34IGA5_PRYPA</name>
<dbReference type="Proteomes" id="UP001515480">
    <property type="component" value="Unassembled WGS sequence"/>
</dbReference>
<evidence type="ECO:0000313" key="1">
    <source>
        <dbReference type="EMBL" id="KAL1498865.1"/>
    </source>
</evidence>
<dbReference type="AlphaFoldDB" id="A0AB34IGA5"/>
<dbReference type="Gene3D" id="3.90.550.10">
    <property type="entry name" value="Spore Coat Polysaccharide Biosynthesis Protein SpsA, Chain A"/>
    <property type="match status" value="1"/>
</dbReference>
<accession>A0AB34IGA5</accession>
<protein>
    <recommendedName>
        <fullName evidence="3">Protein xylosyltransferase</fullName>
    </recommendedName>
</protein>
<reference evidence="1 2" key="1">
    <citation type="journal article" date="2024" name="Science">
        <title>Giant polyketide synthase enzymes in the biosynthesis of giant marine polyether toxins.</title>
        <authorList>
            <person name="Fallon T.R."/>
            <person name="Shende V.V."/>
            <person name="Wierzbicki I.H."/>
            <person name="Pendleton A.L."/>
            <person name="Watervoot N.F."/>
            <person name="Auber R.P."/>
            <person name="Gonzalez D.J."/>
            <person name="Wisecaver J.H."/>
            <person name="Moore B.S."/>
        </authorList>
    </citation>
    <scope>NUCLEOTIDE SEQUENCE [LARGE SCALE GENOMIC DNA]</scope>
    <source>
        <strain evidence="1 2">12B1</strain>
    </source>
</reference>
<evidence type="ECO:0000313" key="2">
    <source>
        <dbReference type="Proteomes" id="UP001515480"/>
    </source>
</evidence>
<proteinExistence type="predicted"/>
<organism evidence="1 2">
    <name type="scientific">Prymnesium parvum</name>
    <name type="common">Toxic golden alga</name>
    <dbReference type="NCBI Taxonomy" id="97485"/>
    <lineage>
        <taxon>Eukaryota</taxon>
        <taxon>Haptista</taxon>
        <taxon>Haptophyta</taxon>
        <taxon>Prymnesiophyceae</taxon>
        <taxon>Prymnesiales</taxon>
        <taxon>Prymnesiaceae</taxon>
        <taxon>Prymnesium</taxon>
    </lineage>
</organism>
<gene>
    <name evidence="1" type="ORF">AB1Y20_013389</name>
</gene>
<sequence length="401" mass="45373">MYPESALRWVCAAAASNHSPMNCTHCDQTNPLPDIAPLHPISRLPPPASSPSLAWFTSVTKPEEGLSVDNRAYRLALSLRTLDSLRVALLSARLHAPSLAPYVVYLHTEEQPLAHDAFSRDAQRLGARVLLHRLTFASRLTGRRKTRPVPGLKHINYGTWARMDLAQLLPALAGEMAARRLHPHVVLYTNADVIFQADVRRPAAPLPTFAAGSEGFSASLNSGVMFMNLSTFQAEWGGMLAHAVRKDFRFSMAEQAWLQEWFDPERRMSGGGRRRAARVANRSSHRGWLSLDDEAFNARAWRHAAARRARIWHWHGYKPADVRCWLDAMVSGAWPRRAWRDLDGCDGRGRCRYRPVKDSGCRWFSRIELAPCYLHTYVHLLLQHERFLWLANHLCNASADP</sequence>
<comment type="caution">
    <text evidence="1">The sequence shown here is derived from an EMBL/GenBank/DDBJ whole genome shotgun (WGS) entry which is preliminary data.</text>
</comment>
<keyword evidence="2" id="KW-1185">Reference proteome</keyword>
<dbReference type="InterPro" id="IPR029044">
    <property type="entry name" value="Nucleotide-diphossugar_trans"/>
</dbReference>